<evidence type="ECO:0000256" key="1">
    <source>
        <dbReference type="ARBA" id="ARBA00004651"/>
    </source>
</evidence>
<protein>
    <submittedName>
        <fullName evidence="8">Membrane protein DedA with SNARE-associated domain</fullName>
    </submittedName>
</protein>
<organism evidence="8 9">
    <name type="scientific">Marinomonas balearica</name>
    <dbReference type="NCBI Taxonomy" id="491947"/>
    <lineage>
        <taxon>Bacteria</taxon>
        <taxon>Pseudomonadati</taxon>
        <taxon>Pseudomonadota</taxon>
        <taxon>Gammaproteobacteria</taxon>
        <taxon>Oceanospirillales</taxon>
        <taxon>Oceanospirillaceae</taxon>
        <taxon>Marinomonas</taxon>
    </lineage>
</organism>
<evidence type="ECO:0000256" key="5">
    <source>
        <dbReference type="ARBA" id="ARBA00023136"/>
    </source>
</evidence>
<accession>A0A4R6M3G5</accession>
<dbReference type="Pfam" id="PF09335">
    <property type="entry name" value="VTT_dom"/>
    <property type="match status" value="1"/>
</dbReference>
<feature type="transmembrane region" description="Helical" evidence="6">
    <location>
        <begin position="49"/>
        <end position="71"/>
    </location>
</feature>
<feature type="transmembrane region" description="Helical" evidence="6">
    <location>
        <begin position="167"/>
        <end position="188"/>
    </location>
</feature>
<proteinExistence type="predicted"/>
<feature type="transmembrane region" description="Helical" evidence="6">
    <location>
        <begin position="102"/>
        <end position="124"/>
    </location>
</feature>
<feature type="domain" description="VTT" evidence="7">
    <location>
        <begin position="42"/>
        <end position="151"/>
    </location>
</feature>
<keyword evidence="2" id="KW-1003">Cell membrane</keyword>
<evidence type="ECO:0000313" key="8">
    <source>
        <dbReference type="EMBL" id="TDO95783.1"/>
    </source>
</evidence>
<evidence type="ECO:0000313" key="9">
    <source>
        <dbReference type="Proteomes" id="UP000294656"/>
    </source>
</evidence>
<sequence>MLVEWQTWIGAHADSVGFVFVGLLLLTYLLEDVAIVCAATLATQGLVNIPVALIAIFVGIVTGDMALYVLGRYGRRLRGLRYKTLTSRYFKYTRKKLVQRPFLNLFLIRFIPGLRTIGFTLSGFMALSPWLFLAAALVATSIWSVLIFTLLYYVGVAASEVFHEIKWLVPVIALSVLLFANLVLSKLLKRRYA</sequence>
<feature type="transmembrane region" description="Helical" evidence="6">
    <location>
        <begin position="130"/>
        <end position="155"/>
    </location>
</feature>
<evidence type="ECO:0000256" key="3">
    <source>
        <dbReference type="ARBA" id="ARBA00022692"/>
    </source>
</evidence>
<evidence type="ECO:0000259" key="7">
    <source>
        <dbReference type="Pfam" id="PF09335"/>
    </source>
</evidence>
<name>A0A4R6M3G5_9GAMM</name>
<keyword evidence="3 6" id="KW-0812">Transmembrane</keyword>
<dbReference type="GO" id="GO:0005886">
    <property type="term" value="C:plasma membrane"/>
    <property type="evidence" value="ECO:0007669"/>
    <property type="project" value="UniProtKB-SubCell"/>
</dbReference>
<dbReference type="Proteomes" id="UP000294656">
    <property type="component" value="Unassembled WGS sequence"/>
</dbReference>
<dbReference type="PANTHER" id="PTHR42709">
    <property type="entry name" value="ALKALINE PHOSPHATASE LIKE PROTEIN"/>
    <property type="match status" value="1"/>
</dbReference>
<dbReference type="EMBL" id="SNXC01000015">
    <property type="protein sequence ID" value="TDO95783.1"/>
    <property type="molecule type" value="Genomic_DNA"/>
</dbReference>
<dbReference type="InterPro" id="IPR051311">
    <property type="entry name" value="DedA_domain"/>
</dbReference>
<evidence type="ECO:0000256" key="6">
    <source>
        <dbReference type="SAM" id="Phobius"/>
    </source>
</evidence>
<dbReference type="PANTHER" id="PTHR42709:SF6">
    <property type="entry name" value="UNDECAPRENYL PHOSPHATE TRANSPORTER A"/>
    <property type="match status" value="1"/>
</dbReference>
<keyword evidence="9" id="KW-1185">Reference proteome</keyword>
<keyword evidence="5 6" id="KW-0472">Membrane</keyword>
<evidence type="ECO:0000256" key="2">
    <source>
        <dbReference type="ARBA" id="ARBA00022475"/>
    </source>
</evidence>
<gene>
    <name evidence="8" type="ORF">DFP79_3139</name>
</gene>
<dbReference type="OrthoDB" id="5703869at2"/>
<keyword evidence="4 6" id="KW-1133">Transmembrane helix</keyword>
<dbReference type="InterPro" id="IPR032816">
    <property type="entry name" value="VTT_dom"/>
</dbReference>
<comment type="caution">
    <text evidence="8">The sequence shown here is derived from an EMBL/GenBank/DDBJ whole genome shotgun (WGS) entry which is preliminary data.</text>
</comment>
<evidence type="ECO:0000256" key="4">
    <source>
        <dbReference type="ARBA" id="ARBA00022989"/>
    </source>
</evidence>
<dbReference type="RefSeq" id="WP_133504855.1">
    <property type="nucleotide sequence ID" value="NZ_SNXC01000015.1"/>
</dbReference>
<comment type="subcellular location">
    <subcellularLocation>
        <location evidence="1">Cell membrane</location>
        <topology evidence="1">Multi-pass membrane protein</topology>
    </subcellularLocation>
</comment>
<reference evidence="8 9" key="1">
    <citation type="submission" date="2019-03" db="EMBL/GenBank/DDBJ databases">
        <title>Genomic Encyclopedia of Type Strains, Phase III (KMG-III): the genomes of soil and plant-associated and newly described type strains.</title>
        <authorList>
            <person name="Whitman W."/>
        </authorList>
    </citation>
    <scope>NUCLEOTIDE SEQUENCE [LARGE SCALE GENOMIC DNA]</scope>
    <source>
        <strain evidence="8 9">CECT 7378</strain>
    </source>
</reference>
<feature type="transmembrane region" description="Helical" evidence="6">
    <location>
        <begin position="7"/>
        <end position="29"/>
    </location>
</feature>
<dbReference type="AlphaFoldDB" id="A0A4R6M3G5"/>